<dbReference type="InterPro" id="IPR036397">
    <property type="entry name" value="RNaseH_sf"/>
</dbReference>
<feature type="compositionally biased region" description="Pro residues" evidence="4">
    <location>
        <begin position="1158"/>
        <end position="1167"/>
    </location>
</feature>
<gene>
    <name evidence="7" type="ORF">Tco_0770184</name>
</gene>
<evidence type="ECO:0000313" key="8">
    <source>
        <dbReference type="Proteomes" id="UP001151760"/>
    </source>
</evidence>
<keyword evidence="2" id="KW-0479">Metal-binding</keyword>
<dbReference type="EMBL" id="BQNB010011206">
    <property type="protein sequence ID" value="GJS87548.1"/>
    <property type="molecule type" value="Genomic_DNA"/>
</dbReference>
<organism evidence="7 8">
    <name type="scientific">Tanacetum coccineum</name>
    <dbReference type="NCBI Taxonomy" id="301880"/>
    <lineage>
        <taxon>Eukaryota</taxon>
        <taxon>Viridiplantae</taxon>
        <taxon>Streptophyta</taxon>
        <taxon>Embryophyta</taxon>
        <taxon>Tracheophyta</taxon>
        <taxon>Spermatophyta</taxon>
        <taxon>Magnoliopsida</taxon>
        <taxon>eudicotyledons</taxon>
        <taxon>Gunneridae</taxon>
        <taxon>Pentapetalae</taxon>
        <taxon>asterids</taxon>
        <taxon>campanulids</taxon>
        <taxon>Asterales</taxon>
        <taxon>Asteraceae</taxon>
        <taxon>Asteroideae</taxon>
        <taxon>Anthemideae</taxon>
        <taxon>Anthemidinae</taxon>
        <taxon>Tanacetum</taxon>
    </lineage>
</organism>
<comment type="caution">
    <text evidence="7">The sequence shown here is derived from an EMBL/GenBank/DDBJ whole genome shotgun (WGS) entry which is preliminary data.</text>
</comment>
<evidence type="ECO:0000256" key="3">
    <source>
        <dbReference type="ARBA" id="ARBA00022801"/>
    </source>
</evidence>
<dbReference type="InterPro" id="IPR013103">
    <property type="entry name" value="RVT_2"/>
</dbReference>
<protein>
    <submittedName>
        <fullName evidence="7">Retrovirus-related pol polyprotein from transposon TNT 1-94</fullName>
    </submittedName>
</protein>
<feature type="region of interest" description="Disordered" evidence="4">
    <location>
        <begin position="1116"/>
        <end position="1167"/>
    </location>
</feature>
<keyword evidence="1" id="KW-0645">Protease</keyword>
<dbReference type="Proteomes" id="UP001151760">
    <property type="component" value="Unassembled WGS sequence"/>
</dbReference>
<evidence type="ECO:0000259" key="6">
    <source>
        <dbReference type="Pfam" id="PF22936"/>
    </source>
</evidence>
<feature type="region of interest" description="Disordered" evidence="4">
    <location>
        <begin position="1217"/>
        <end position="1247"/>
    </location>
</feature>
<dbReference type="InterPro" id="IPR039537">
    <property type="entry name" value="Retrotran_Ty1/copia-like"/>
</dbReference>
<dbReference type="SUPFAM" id="SSF53098">
    <property type="entry name" value="Ribonuclease H-like"/>
    <property type="match status" value="1"/>
</dbReference>
<name>A0ABQ4ZFD5_9ASTR</name>
<keyword evidence="3" id="KW-0378">Hydrolase</keyword>
<sequence>MMMRPDHHDLNALDNMKPWKRCCFYKFIMSSCYGKDVTEMQSLGFDGEIDDMLRIKLRKAGSDEEIFTSEPNSEGDSQDDHLWFCQRTDWYVYDARHQNGYANVAWLIARWMKRKRAGTQKESQICCGQFISKIARMCRVLTEDVGKEDFYDWMGRMGKSPQEAIEAMYKGNHITDFLELRSEQLQISHWRYGCRCCTIVSTYVVEMENGVTRTKEYSDLSAMEAIQADCDIKEQISISKGLPPESMHHWFLNTLSPDMEKFGDSHTDPLALVATHQMTQSPYQTHQNSYQQSQFQPHVSPYQTSQYGLPYQSQQYSTHQSSTPLSITYPSNDYQSSVHHNVYSPSSSIPQLEYAPTVNQQPEFSQPESDLIVPVFQKGQQATINDRRVTLQPIQGRQTSFAAGTTRTYTPGASGSNSGKQRTVISQANGQILHEEELAFLADPGIAEGQATQTVITHNAAYQADDLDAYDSDCDELNTAKVALMANLSHYGLDALAEVHNHDNVNNNMINQVVQAMQSSEQSNVVNHSETEITSDSNIIPYSQESLMMLKQEDPMMLEKKVNTTPVNYAVLNQLSQDFETRFVPEPTLSNRPTKVEVPKELPKVSMVNTSLKKLKHHLAGFDVVGYASVNMHECEKCLKLETELLNKEDFVEKETYDKLFKSFTTLEKHYISLEVDTQLNQEIFQSNNSVSNQSAPSFDQLFELNELKAQSQEKDTLNARLREKVLVITTLKDELRTLKGKALVDNDVMKHTIDPEMLRINVEPITPELLNNRTHSAYIKHTQEEAAVLRDLVEHVKANYLQDHPLESTYRKRLFTILGISGALLSDTSLLSRNTCPLTKITTTTEVPLRKPTALNNETPKPVVTLVYSWKPRKSKTNVSVSKSKVVQIVLWYLDSGCSKHMTGDRSQLTNFVNKFLGTVKFRNDHVAKILGYGDYQIGNVTISRVYYVEGLGHNLFSVGQFCDSNLEVAFRQHTCFIRNLEGVDLLTGSRGNNLHGLVRGLPKLKFEKDHLCSACAMGKSKKKPHKPKSETTNQNNSIFLNGSLWTICVSSKDEAPDFIIKFLKMIQVRLKVLVRRIRTDNGTEFVNQTLREYYEKVGISHETYVARSPQQHDGLYDASEHSSSGPALHEMTPATISSGPALHKMAPTTISSGLVPNPPPSTPFVPPSKSNWDLLFQPLFDELLTPPPSVDHPAPEVIAPIDEVVAPVLTISTGSPSLTTVDQDAPSPKNDSEASSSSDDHPLDNIIGELERPVSTRLQLHEQALFCYYDAFLTSVKPKNYKDALTQACWIEAMQEELHEFDSLEVWELVPRPDKVMIITLKWIYKVKLDEMGGILKNKAFLVARGYRQEEGIDFEEYFALVTRLDAIQIFLAYVAHMNMIVYQMDVKTAFLNSILCEEVYVSQPDGFVDQDNPNHVYKLKKALYGLKQTPRAWYDLFLKFILSHEFSKGTVDPTLFIRRQGRFAPAHADANHAGCQDTRRSTSGSMQLLGDGLVSWSSKRQKSVAMSGTKAEYIALSGCCAQVL</sequence>
<reference evidence="7" key="1">
    <citation type="journal article" date="2022" name="Int. J. Mol. Sci.">
        <title>Draft Genome of Tanacetum Coccineum: Genomic Comparison of Closely Related Tanacetum-Family Plants.</title>
        <authorList>
            <person name="Yamashiro T."/>
            <person name="Shiraishi A."/>
            <person name="Nakayama K."/>
            <person name="Satake H."/>
        </authorList>
    </citation>
    <scope>NUCLEOTIDE SEQUENCE</scope>
</reference>
<dbReference type="InterPro" id="IPR012337">
    <property type="entry name" value="RNaseH-like_sf"/>
</dbReference>
<dbReference type="Pfam" id="PF07727">
    <property type="entry name" value="RVT_2"/>
    <property type="match status" value="1"/>
</dbReference>
<dbReference type="InterPro" id="IPR054722">
    <property type="entry name" value="PolX-like_BBD"/>
</dbReference>
<proteinExistence type="predicted"/>
<dbReference type="PANTHER" id="PTHR42648:SF18">
    <property type="entry name" value="RETROTRANSPOSON, UNCLASSIFIED-LIKE PROTEIN"/>
    <property type="match status" value="1"/>
</dbReference>
<feature type="region of interest" description="Disordered" evidence="4">
    <location>
        <begin position="281"/>
        <end position="306"/>
    </location>
</feature>
<accession>A0ABQ4ZFD5</accession>
<evidence type="ECO:0000256" key="1">
    <source>
        <dbReference type="ARBA" id="ARBA00022670"/>
    </source>
</evidence>
<dbReference type="Gene3D" id="3.30.420.10">
    <property type="entry name" value="Ribonuclease H-like superfamily/Ribonuclease H"/>
    <property type="match status" value="1"/>
</dbReference>
<feature type="domain" description="Reverse transcriptase Ty1/copia-type" evidence="5">
    <location>
        <begin position="1307"/>
        <end position="1464"/>
    </location>
</feature>
<dbReference type="PANTHER" id="PTHR42648">
    <property type="entry name" value="TRANSPOSASE, PUTATIVE-RELATED"/>
    <property type="match status" value="1"/>
</dbReference>
<evidence type="ECO:0000256" key="2">
    <source>
        <dbReference type="ARBA" id="ARBA00022723"/>
    </source>
</evidence>
<reference evidence="7" key="2">
    <citation type="submission" date="2022-01" db="EMBL/GenBank/DDBJ databases">
        <authorList>
            <person name="Yamashiro T."/>
            <person name="Shiraishi A."/>
            <person name="Satake H."/>
            <person name="Nakayama K."/>
        </authorList>
    </citation>
    <scope>NUCLEOTIDE SEQUENCE</scope>
</reference>
<evidence type="ECO:0000313" key="7">
    <source>
        <dbReference type="EMBL" id="GJS87548.1"/>
    </source>
</evidence>
<dbReference type="CDD" id="cd09272">
    <property type="entry name" value="RNase_HI_RT_Ty1"/>
    <property type="match status" value="1"/>
</dbReference>
<feature type="domain" description="Retrovirus-related Pol polyprotein from transposon TNT 1-94-like beta-barrel" evidence="6">
    <location>
        <begin position="893"/>
        <end position="966"/>
    </location>
</feature>
<evidence type="ECO:0000256" key="4">
    <source>
        <dbReference type="SAM" id="MobiDB-lite"/>
    </source>
</evidence>
<evidence type="ECO:0000259" key="5">
    <source>
        <dbReference type="Pfam" id="PF07727"/>
    </source>
</evidence>
<keyword evidence="8" id="KW-1185">Reference proteome</keyword>
<dbReference type="Pfam" id="PF22936">
    <property type="entry name" value="Pol_BBD"/>
    <property type="match status" value="1"/>
</dbReference>